<evidence type="ECO:0000313" key="1">
    <source>
        <dbReference type="EMBL" id="GGD27536.1"/>
    </source>
</evidence>
<reference evidence="2" key="1">
    <citation type="journal article" date="2019" name="Int. J. Syst. Evol. Microbiol.">
        <title>The Global Catalogue of Microorganisms (GCM) 10K type strain sequencing project: providing services to taxonomists for standard genome sequencing and annotation.</title>
        <authorList>
            <consortium name="The Broad Institute Genomics Platform"/>
            <consortium name="The Broad Institute Genome Sequencing Center for Infectious Disease"/>
            <person name="Wu L."/>
            <person name="Ma J."/>
        </authorList>
    </citation>
    <scope>NUCLEOTIDE SEQUENCE [LARGE SCALE GENOMIC DNA]</scope>
    <source>
        <strain evidence="2">CGMCC 1.15353</strain>
    </source>
</reference>
<proteinExistence type="predicted"/>
<name>A0ABQ1QHB1_9BACI</name>
<organism evidence="1 2">
    <name type="scientific">Pontibacillus salipaludis</name>
    <dbReference type="NCBI Taxonomy" id="1697394"/>
    <lineage>
        <taxon>Bacteria</taxon>
        <taxon>Bacillati</taxon>
        <taxon>Bacillota</taxon>
        <taxon>Bacilli</taxon>
        <taxon>Bacillales</taxon>
        <taxon>Bacillaceae</taxon>
        <taxon>Pontibacillus</taxon>
    </lineage>
</organism>
<dbReference type="EMBL" id="BMIN01000024">
    <property type="protein sequence ID" value="GGD27536.1"/>
    <property type="molecule type" value="Genomic_DNA"/>
</dbReference>
<protein>
    <submittedName>
        <fullName evidence="1">Uncharacterized protein</fullName>
    </submittedName>
</protein>
<sequence length="62" mass="7196">MLLSYIRYYVVVAQPIGVPRISSLLNDDYDTEGNIGLSLLTAPYNRRFFIWFNANAHIRIFS</sequence>
<comment type="caution">
    <text evidence="1">The sequence shown here is derived from an EMBL/GenBank/DDBJ whole genome shotgun (WGS) entry which is preliminary data.</text>
</comment>
<keyword evidence="2" id="KW-1185">Reference proteome</keyword>
<evidence type="ECO:0000313" key="2">
    <source>
        <dbReference type="Proteomes" id="UP000642571"/>
    </source>
</evidence>
<accession>A0ABQ1QHB1</accession>
<dbReference type="Proteomes" id="UP000642571">
    <property type="component" value="Unassembled WGS sequence"/>
</dbReference>
<gene>
    <name evidence="1" type="ORF">GCM10011389_38870</name>
</gene>